<feature type="domain" description="YdbS-like PH" evidence="2">
    <location>
        <begin position="395"/>
        <end position="475"/>
    </location>
</feature>
<dbReference type="InterPro" id="IPR005182">
    <property type="entry name" value="YdbS-like_PH"/>
</dbReference>
<dbReference type="RefSeq" id="WP_209794430.1">
    <property type="nucleotide sequence ID" value="NZ_JADCLJ010000023.1"/>
</dbReference>
<dbReference type="EMBL" id="JADCLJ010000023">
    <property type="protein sequence ID" value="MBE4909672.1"/>
    <property type="molecule type" value="Genomic_DNA"/>
</dbReference>
<dbReference type="InterPro" id="IPR014529">
    <property type="entry name" value="UCP026631"/>
</dbReference>
<evidence type="ECO:0000313" key="3">
    <source>
        <dbReference type="EMBL" id="MBE4909672.1"/>
    </source>
</evidence>
<dbReference type="Pfam" id="PF03703">
    <property type="entry name" value="bPH_2"/>
    <property type="match status" value="3"/>
</dbReference>
<evidence type="ECO:0000256" key="1">
    <source>
        <dbReference type="SAM" id="Phobius"/>
    </source>
</evidence>
<accession>A0ABR9QMF3</accession>
<reference evidence="3 4" key="1">
    <citation type="submission" date="2020-10" db="EMBL/GenBank/DDBJ databases">
        <title>Bacillus sp. HD4P25, an endophyte from a halophyte.</title>
        <authorList>
            <person name="Sun J.-Q."/>
        </authorList>
    </citation>
    <scope>NUCLEOTIDE SEQUENCE [LARGE SCALE GENOMIC DNA]</scope>
    <source>
        <strain evidence="3 4">YIM 93174</strain>
    </source>
</reference>
<dbReference type="PIRSF" id="PIRSF026631">
    <property type="entry name" value="UCP026631"/>
    <property type="match status" value="1"/>
</dbReference>
<feature type="transmembrane region" description="Helical" evidence="1">
    <location>
        <begin position="21"/>
        <end position="38"/>
    </location>
</feature>
<feature type="domain" description="YdbS-like PH" evidence="2">
    <location>
        <begin position="256"/>
        <end position="330"/>
    </location>
</feature>
<protein>
    <submittedName>
        <fullName evidence="3">PH domain-containing protein</fullName>
    </submittedName>
</protein>
<name>A0ABR9QMF3_9BACI</name>
<feature type="transmembrane region" description="Helical" evidence="1">
    <location>
        <begin position="44"/>
        <end position="67"/>
    </location>
</feature>
<feature type="domain" description="YdbS-like PH" evidence="2">
    <location>
        <begin position="66"/>
        <end position="145"/>
    </location>
</feature>
<keyword evidence="4" id="KW-1185">Reference proteome</keyword>
<sequence length="481" mass="54753">MLSEPRRLHPVAGIVNFLKQLKEMLFPVVLFIIFGGRGEDPFWQLLYFVGTGLLIIGLLVIGILQWYRYTYRIESDELRIEYGIFIRKKRFIPLERVQSIDISAGIIQRMFGLVKLQVETAGGGNTAEAVLTAITVSEAEQLKNELSKKPKDAEVVDEGVRESIEITKGYQISTTELFIAAVTSGSIGVVLSAVGALAVQVDELIPYETIFRQFEDFVRIGVFFYVILIFSIVLLAWVIGTVITVLKYGNFSVAKQGEDLIITRGILEKRQLTIPLKRIQAIRIQESLIRQPLGYATVFVESAGGSVDKNEGHSTILFPLVKKDKINTLLSKLVHDYTLPTDFNKAPKRAVIRYLIRSTLPVLVIIVPAIIFLPVWSYLSLILLPLAILLGYWRYQDAGWKYDDYQLQLRFRLFSKTTVLLRRSRIQSVMKRQSLFQTRNKLGSYVTSVKSAMGGKDFKIVDFEESDCEDMLEWYTKRRSE</sequence>
<gene>
    <name evidence="3" type="ORF">IMZ08_16640</name>
</gene>
<organism evidence="3 4">
    <name type="scientific">Litchfieldia luteola</name>
    <dbReference type="NCBI Taxonomy" id="682179"/>
    <lineage>
        <taxon>Bacteria</taxon>
        <taxon>Bacillati</taxon>
        <taxon>Bacillota</taxon>
        <taxon>Bacilli</taxon>
        <taxon>Bacillales</taxon>
        <taxon>Bacillaceae</taxon>
        <taxon>Litchfieldia</taxon>
    </lineage>
</organism>
<dbReference type="PANTHER" id="PTHR34473:SF2">
    <property type="entry name" value="UPF0699 TRANSMEMBRANE PROTEIN YDBT"/>
    <property type="match status" value="1"/>
</dbReference>
<feature type="transmembrane region" description="Helical" evidence="1">
    <location>
        <begin position="378"/>
        <end position="395"/>
    </location>
</feature>
<proteinExistence type="predicted"/>
<feature type="transmembrane region" description="Helical" evidence="1">
    <location>
        <begin position="177"/>
        <end position="200"/>
    </location>
</feature>
<feature type="transmembrane region" description="Helical" evidence="1">
    <location>
        <begin position="354"/>
        <end position="372"/>
    </location>
</feature>
<evidence type="ECO:0000259" key="2">
    <source>
        <dbReference type="Pfam" id="PF03703"/>
    </source>
</evidence>
<dbReference type="PANTHER" id="PTHR34473">
    <property type="entry name" value="UPF0699 TRANSMEMBRANE PROTEIN YDBS"/>
    <property type="match status" value="1"/>
</dbReference>
<keyword evidence="1" id="KW-0812">Transmembrane</keyword>
<keyword evidence="1" id="KW-1133">Transmembrane helix</keyword>
<dbReference type="Proteomes" id="UP001516662">
    <property type="component" value="Unassembled WGS sequence"/>
</dbReference>
<evidence type="ECO:0000313" key="4">
    <source>
        <dbReference type="Proteomes" id="UP001516662"/>
    </source>
</evidence>
<keyword evidence="1" id="KW-0472">Membrane</keyword>
<comment type="caution">
    <text evidence="3">The sequence shown here is derived from an EMBL/GenBank/DDBJ whole genome shotgun (WGS) entry which is preliminary data.</text>
</comment>
<feature type="transmembrane region" description="Helical" evidence="1">
    <location>
        <begin position="220"/>
        <end position="246"/>
    </location>
</feature>